<organism evidence="6 7">
    <name type="scientific">Bacillus aerolatus</name>
    <dbReference type="NCBI Taxonomy" id="2653354"/>
    <lineage>
        <taxon>Bacteria</taxon>
        <taxon>Bacillati</taxon>
        <taxon>Bacillota</taxon>
        <taxon>Bacilli</taxon>
        <taxon>Bacillales</taxon>
        <taxon>Bacillaceae</taxon>
        <taxon>Bacillus</taxon>
    </lineage>
</organism>
<comment type="similarity">
    <text evidence="1">Belongs to the LysR transcriptional regulatory family.</text>
</comment>
<evidence type="ECO:0000313" key="6">
    <source>
        <dbReference type="EMBL" id="KAB7708263.1"/>
    </source>
</evidence>
<dbReference type="InterPro" id="IPR000847">
    <property type="entry name" value="LysR_HTH_N"/>
</dbReference>
<dbReference type="InterPro" id="IPR036390">
    <property type="entry name" value="WH_DNA-bd_sf"/>
</dbReference>
<gene>
    <name evidence="6" type="ORF">F9802_06070</name>
</gene>
<dbReference type="Pfam" id="PF00126">
    <property type="entry name" value="HTH_1"/>
    <property type="match status" value="1"/>
</dbReference>
<evidence type="ECO:0000313" key="7">
    <source>
        <dbReference type="Proteomes" id="UP000429595"/>
    </source>
</evidence>
<name>A0A6I1FMM9_9BACI</name>
<evidence type="ECO:0000256" key="4">
    <source>
        <dbReference type="ARBA" id="ARBA00023163"/>
    </source>
</evidence>
<dbReference type="Proteomes" id="UP000429595">
    <property type="component" value="Unassembled WGS sequence"/>
</dbReference>
<protein>
    <submittedName>
        <fullName evidence="6">LysR family transcriptional regulator</fullName>
    </submittedName>
</protein>
<keyword evidence="7" id="KW-1185">Reference proteome</keyword>
<dbReference type="FunFam" id="1.10.10.10:FF:000001">
    <property type="entry name" value="LysR family transcriptional regulator"/>
    <property type="match status" value="1"/>
</dbReference>
<dbReference type="RefSeq" id="WP_152150248.1">
    <property type="nucleotide sequence ID" value="NZ_WEIO01000002.1"/>
</dbReference>
<sequence length="293" mass="32926">MEIRHLKTFKTIVEVGSFNRTAQQLNFAQSTITAHIKAIEEELGFPLFDRIGKKVFLTDIGKAFLPYATDMLNLFNQSKEYAVEASTISGSLVIGATESLTVYRLPSIISEYTRKYPNVDISLKTADGKLLRDYLRTGEIDIALLLEIEKKETSELNIMKLTNEQMVLIEPLPDQLEAINKNTVLFTGQGCNYRILFEKYLFEKDIPIKAIYELGSIEAIKQCVINGLGISLLPLITVKTEIEQGKLKATPWETKNSSIATSLAHHKNKWISPAIRAAIDIIKCHTCSLNTED</sequence>
<evidence type="ECO:0000256" key="2">
    <source>
        <dbReference type="ARBA" id="ARBA00023015"/>
    </source>
</evidence>
<dbReference type="PANTHER" id="PTHR30126">
    <property type="entry name" value="HTH-TYPE TRANSCRIPTIONAL REGULATOR"/>
    <property type="match status" value="1"/>
</dbReference>
<dbReference type="Gene3D" id="1.10.10.10">
    <property type="entry name" value="Winged helix-like DNA-binding domain superfamily/Winged helix DNA-binding domain"/>
    <property type="match status" value="1"/>
</dbReference>
<proteinExistence type="inferred from homology"/>
<comment type="caution">
    <text evidence="6">The sequence shown here is derived from an EMBL/GenBank/DDBJ whole genome shotgun (WGS) entry which is preliminary data.</text>
</comment>
<dbReference type="Gene3D" id="3.40.190.290">
    <property type="match status" value="1"/>
</dbReference>
<dbReference type="GO" id="GO:0000976">
    <property type="term" value="F:transcription cis-regulatory region binding"/>
    <property type="evidence" value="ECO:0007669"/>
    <property type="project" value="TreeGrafter"/>
</dbReference>
<dbReference type="SUPFAM" id="SSF53850">
    <property type="entry name" value="Periplasmic binding protein-like II"/>
    <property type="match status" value="1"/>
</dbReference>
<keyword evidence="2" id="KW-0805">Transcription regulation</keyword>
<dbReference type="GO" id="GO:0003700">
    <property type="term" value="F:DNA-binding transcription factor activity"/>
    <property type="evidence" value="ECO:0007669"/>
    <property type="project" value="InterPro"/>
</dbReference>
<dbReference type="CDD" id="cd05466">
    <property type="entry name" value="PBP2_LTTR_substrate"/>
    <property type="match status" value="1"/>
</dbReference>
<keyword evidence="4" id="KW-0804">Transcription</keyword>
<dbReference type="PRINTS" id="PR00039">
    <property type="entry name" value="HTHLYSR"/>
</dbReference>
<dbReference type="InterPro" id="IPR005119">
    <property type="entry name" value="LysR_subst-bd"/>
</dbReference>
<dbReference type="PROSITE" id="PS50931">
    <property type="entry name" value="HTH_LYSR"/>
    <property type="match status" value="1"/>
</dbReference>
<dbReference type="InterPro" id="IPR036388">
    <property type="entry name" value="WH-like_DNA-bd_sf"/>
</dbReference>
<reference evidence="6 7" key="1">
    <citation type="submission" date="2019-10" db="EMBL/GenBank/DDBJ databases">
        <title>Bacillus aerolatum sp. nov., isolated from bioaerosol of sport playgrounds.</title>
        <authorList>
            <person name="Chen P."/>
            <person name="Zhang G."/>
        </authorList>
    </citation>
    <scope>NUCLEOTIDE SEQUENCE [LARGE SCALE GENOMIC DNA]</scope>
    <source>
        <strain evidence="6 7">CX253</strain>
    </source>
</reference>
<evidence type="ECO:0000256" key="1">
    <source>
        <dbReference type="ARBA" id="ARBA00009437"/>
    </source>
</evidence>
<accession>A0A6I1FMM9</accession>
<dbReference type="PANTHER" id="PTHR30126:SF100">
    <property type="entry name" value="LYSR-FAMILY TRANSCRIPTIONAL REGULATOR"/>
    <property type="match status" value="1"/>
</dbReference>
<keyword evidence="3" id="KW-0238">DNA-binding</keyword>
<dbReference type="AlphaFoldDB" id="A0A6I1FMM9"/>
<evidence type="ECO:0000259" key="5">
    <source>
        <dbReference type="PROSITE" id="PS50931"/>
    </source>
</evidence>
<dbReference type="EMBL" id="WEIO01000002">
    <property type="protein sequence ID" value="KAB7708263.1"/>
    <property type="molecule type" value="Genomic_DNA"/>
</dbReference>
<feature type="domain" description="HTH lysR-type" evidence="5">
    <location>
        <begin position="1"/>
        <end position="58"/>
    </location>
</feature>
<dbReference type="SUPFAM" id="SSF46785">
    <property type="entry name" value="Winged helix' DNA-binding domain"/>
    <property type="match status" value="1"/>
</dbReference>
<evidence type="ECO:0000256" key="3">
    <source>
        <dbReference type="ARBA" id="ARBA00023125"/>
    </source>
</evidence>
<dbReference type="Pfam" id="PF03466">
    <property type="entry name" value="LysR_substrate"/>
    <property type="match status" value="1"/>
</dbReference>